<dbReference type="InterPro" id="IPR011991">
    <property type="entry name" value="ArsR-like_HTH"/>
</dbReference>
<dbReference type="NCBIfam" id="NF033788">
    <property type="entry name" value="HTH_metalloreg"/>
    <property type="match status" value="1"/>
</dbReference>
<dbReference type="PROSITE" id="PS50987">
    <property type="entry name" value="HTH_ARSR_2"/>
    <property type="match status" value="1"/>
</dbReference>
<dbReference type="InterPro" id="IPR036390">
    <property type="entry name" value="WH_DNA-bd_sf"/>
</dbReference>
<dbReference type="SMART" id="SM00418">
    <property type="entry name" value="HTH_ARSR"/>
    <property type="match status" value="1"/>
</dbReference>
<organism evidence="5 6">
    <name type="scientific">Vibrio hippocampi</name>
    <dbReference type="NCBI Taxonomy" id="654686"/>
    <lineage>
        <taxon>Bacteria</taxon>
        <taxon>Pseudomonadati</taxon>
        <taxon>Pseudomonadota</taxon>
        <taxon>Gammaproteobacteria</taxon>
        <taxon>Vibrionales</taxon>
        <taxon>Vibrionaceae</taxon>
        <taxon>Vibrio</taxon>
    </lineage>
</organism>
<proteinExistence type="predicted"/>
<dbReference type="InterPro" id="IPR051011">
    <property type="entry name" value="Metal_resp_trans_reg"/>
</dbReference>
<evidence type="ECO:0000256" key="3">
    <source>
        <dbReference type="ARBA" id="ARBA00023163"/>
    </source>
</evidence>
<keyword evidence="1" id="KW-0805">Transcription regulation</keyword>
<evidence type="ECO:0000259" key="4">
    <source>
        <dbReference type="PROSITE" id="PS50987"/>
    </source>
</evidence>
<dbReference type="RefSeq" id="WP_237486746.1">
    <property type="nucleotide sequence ID" value="NZ_CAKLCM010000003.1"/>
</dbReference>
<accession>A0ABN8DLC9</accession>
<sequence>MQIETAAKALKELGHVTRLAIYRQIVKAGHKGIPVGEIQERLQIPASTLSHHISSLASAQLLEQRREGRVLYCVAKYNHLEQVIGFLQDECCVDESC</sequence>
<dbReference type="InterPro" id="IPR001845">
    <property type="entry name" value="HTH_ArsR_DNA-bd_dom"/>
</dbReference>
<evidence type="ECO:0000256" key="1">
    <source>
        <dbReference type="ARBA" id="ARBA00023015"/>
    </source>
</evidence>
<evidence type="ECO:0000313" key="6">
    <source>
        <dbReference type="Proteomes" id="UP000838160"/>
    </source>
</evidence>
<dbReference type="PANTHER" id="PTHR43132">
    <property type="entry name" value="ARSENICAL RESISTANCE OPERON REPRESSOR ARSR-RELATED"/>
    <property type="match status" value="1"/>
</dbReference>
<dbReference type="Proteomes" id="UP000838160">
    <property type="component" value="Unassembled WGS sequence"/>
</dbReference>
<dbReference type="Gene3D" id="1.10.10.10">
    <property type="entry name" value="Winged helix-like DNA-binding domain superfamily/Winged helix DNA-binding domain"/>
    <property type="match status" value="1"/>
</dbReference>
<dbReference type="InterPro" id="IPR036388">
    <property type="entry name" value="WH-like_DNA-bd_sf"/>
</dbReference>
<protein>
    <recommendedName>
        <fullName evidence="4">HTH arsR-type domain-containing protein</fullName>
    </recommendedName>
</protein>
<dbReference type="EMBL" id="CAKLCM010000003">
    <property type="protein sequence ID" value="CAH0530229.1"/>
    <property type="molecule type" value="Genomic_DNA"/>
</dbReference>
<reference evidence="5" key="1">
    <citation type="submission" date="2021-12" db="EMBL/GenBank/DDBJ databases">
        <authorList>
            <person name="Rodrigo-Torres L."/>
            <person name="Arahal R. D."/>
            <person name="Lucena T."/>
        </authorList>
    </citation>
    <scope>NUCLEOTIDE SEQUENCE</scope>
    <source>
        <strain evidence="5">CECT 8226</strain>
    </source>
</reference>
<name>A0ABN8DLC9_9VIBR</name>
<dbReference type="SUPFAM" id="SSF46785">
    <property type="entry name" value="Winged helix' DNA-binding domain"/>
    <property type="match status" value="1"/>
</dbReference>
<dbReference type="PANTHER" id="PTHR43132:SF2">
    <property type="entry name" value="ARSENICAL RESISTANCE OPERON REPRESSOR ARSR-RELATED"/>
    <property type="match status" value="1"/>
</dbReference>
<keyword evidence="2" id="KW-0238">DNA-binding</keyword>
<evidence type="ECO:0000313" key="5">
    <source>
        <dbReference type="EMBL" id="CAH0530229.1"/>
    </source>
</evidence>
<dbReference type="CDD" id="cd00090">
    <property type="entry name" value="HTH_ARSR"/>
    <property type="match status" value="1"/>
</dbReference>
<evidence type="ECO:0000256" key="2">
    <source>
        <dbReference type="ARBA" id="ARBA00023125"/>
    </source>
</evidence>
<keyword evidence="6" id="KW-1185">Reference proteome</keyword>
<comment type="caution">
    <text evidence="5">The sequence shown here is derived from an EMBL/GenBank/DDBJ whole genome shotgun (WGS) entry which is preliminary data.</text>
</comment>
<feature type="domain" description="HTH arsR-type" evidence="4">
    <location>
        <begin position="1"/>
        <end position="95"/>
    </location>
</feature>
<keyword evidence="3" id="KW-0804">Transcription</keyword>
<gene>
    <name evidence="5" type="ORF">VHP8226_03911</name>
</gene>
<dbReference type="Pfam" id="PF12840">
    <property type="entry name" value="HTH_20"/>
    <property type="match status" value="1"/>
</dbReference>